<comment type="caution">
    <text evidence="1">The sequence shown here is derived from an EMBL/GenBank/DDBJ whole genome shotgun (WGS) entry which is preliminary data.</text>
</comment>
<evidence type="ECO:0000313" key="2">
    <source>
        <dbReference type="Proteomes" id="UP001458880"/>
    </source>
</evidence>
<evidence type="ECO:0000313" key="1">
    <source>
        <dbReference type="EMBL" id="KAK9712977.1"/>
    </source>
</evidence>
<gene>
    <name evidence="1" type="ORF">QE152_g24611</name>
</gene>
<proteinExistence type="predicted"/>
<dbReference type="AlphaFoldDB" id="A0AAW1K505"/>
<sequence length="130" mass="15447">MVVPRRQQGKQGYRRMPEDDIRQILKGREKERLTEGEKENEFREIGSVEVITINIHGMIPNTKITTQFYRIYPPTGFYFNTSTPSYIQDRQANQSARDGTFREIGSLEFIVEILRKRRGGYHYKYPWDDP</sequence>
<dbReference type="EMBL" id="JASPKY010000254">
    <property type="protein sequence ID" value="KAK9712977.1"/>
    <property type="molecule type" value="Genomic_DNA"/>
</dbReference>
<organism evidence="1 2">
    <name type="scientific">Popillia japonica</name>
    <name type="common">Japanese beetle</name>
    <dbReference type="NCBI Taxonomy" id="7064"/>
    <lineage>
        <taxon>Eukaryota</taxon>
        <taxon>Metazoa</taxon>
        <taxon>Ecdysozoa</taxon>
        <taxon>Arthropoda</taxon>
        <taxon>Hexapoda</taxon>
        <taxon>Insecta</taxon>
        <taxon>Pterygota</taxon>
        <taxon>Neoptera</taxon>
        <taxon>Endopterygota</taxon>
        <taxon>Coleoptera</taxon>
        <taxon>Polyphaga</taxon>
        <taxon>Scarabaeiformia</taxon>
        <taxon>Scarabaeidae</taxon>
        <taxon>Rutelinae</taxon>
        <taxon>Popillia</taxon>
    </lineage>
</organism>
<accession>A0AAW1K505</accession>
<reference evidence="1 2" key="1">
    <citation type="journal article" date="2024" name="BMC Genomics">
        <title>De novo assembly and annotation of Popillia japonica's genome with initial clues to its potential as an invasive pest.</title>
        <authorList>
            <person name="Cucini C."/>
            <person name="Boschi S."/>
            <person name="Funari R."/>
            <person name="Cardaioli E."/>
            <person name="Iannotti N."/>
            <person name="Marturano G."/>
            <person name="Paoli F."/>
            <person name="Bruttini M."/>
            <person name="Carapelli A."/>
            <person name="Frati F."/>
            <person name="Nardi F."/>
        </authorList>
    </citation>
    <scope>NUCLEOTIDE SEQUENCE [LARGE SCALE GENOMIC DNA]</scope>
    <source>
        <strain evidence="1">DMR45628</strain>
    </source>
</reference>
<dbReference type="Proteomes" id="UP001458880">
    <property type="component" value="Unassembled WGS sequence"/>
</dbReference>
<name>A0AAW1K505_POPJA</name>
<protein>
    <submittedName>
        <fullName evidence="1">Uncharacterized protein</fullName>
    </submittedName>
</protein>
<keyword evidence="2" id="KW-1185">Reference proteome</keyword>